<gene>
    <name evidence="1" type="ORF">F348_051</name>
</gene>
<name>A0A7T3KDE9_9CAUD</name>
<proteinExistence type="predicted"/>
<evidence type="ECO:0000313" key="1">
    <source>
        <dbReference type="EMBL" id="QPX63187.1"/>
    </source>
</evidence>
<protein>
    <submittedName>
        <fullName evidence="1">Uncharacterized protein</fullName>
    </submittedName>
</protein>
<dbReference type="EMBL" id="MT863716">
    <property type="protein sequence ID" value="QPX63187.1"/>
    <property type="molecule type" value="Genomic_DNA"/>
</dbReference>
<reference evidence="1 2" key="1">
    <citation type="submission" date="2020-08" db="EMBL/GenBank/DDBJ databases">
        <authorList>
            <person name="Sorensen M.C.H."/>
        </authorList>
    </citation>
    <scope>NUCLEOTIDE SEQUENCE [LARGE SCALE GENOMIC DNA]</scope>
</reference>
<evidence type="ECO:0000313" key="2">
    <source>
        <dbReference type="Proteomes" id="UP000595768"/>
    </source>
</evidence>
<sequence>MKLSNFIKMCKIGNNYHNIRFAFSDKVVFENYKIKSKYDTVKKFISLNYNIPIEKIDKETELFFFSIKLLCDIIELCPNHKKEIEDKVGELCDFREYQLES</sequence>
<organism evidence="1 2">
    <name type="scientific">Campylobacter phage F348</name>
    <dbReference type="NCBI Taxonomy" id="2794362"/>
    <lineage>
        <taxon>Viruses</taxon>
        <taxon>Duplodnaviria</taxon>
        <taxon>Heunggongvirae</taxon>
        <taxon>Uroviricota</taxon>
        <taxon>Caudoviricetes</taxon>
        <taxon>Connertonviridae</taxon>
        <taxon>Fletchervirus</taxon>
        <taxon>Fletchervirus CPX</taxon>
    </lineage>
</organism>
<dbReference type="Proteomes" id="UP000595768">
    <property type="component" value="Segment"/>
</dbReference>
<accession>A0A7T3KDE9</accession>